<dbReference type="Proteomes" id="UP000494256">
    <property type="component" value="Unassembled WGS sequence"/>
</dbReference>
<gene>
    <name evidence="4" type="ORF">APLA_LOCUS15504</name>
    <name evidence="3" type="ORF">APLA_LOCUS9248</name>
</gene>
<evidence type="ECO:0000256" key="1">
    <source>
        <dbReference type="SAM" id="MobiDB-lite"/>
    </source>
</evidence>
<feature type="region of interest" description="Disordered" evidence="1">
    <location>
        <begin position="58"/>
        <end position="155"/>
    </location>
</feature>
<feature type="chain" id="PRO_5036273034" evidence="2">
    <location>
        <begin position="18"/>
        <end position="155"/>
    </location>
</feature>
<feature type="compositionally biased region" description="Pro residues" evidence="1">
    <location>
        <begin position="58"/>
        <end position="67"/>
    </location>
</feature>
<dbReference type="Proteomes" id="UP000494106">
    <property type="component" value="Unassembled WGS sequence"/>
</dbReference>
<dbReference type="AlphaFoldDB" id="A0A8S1A821"/>
<proteinExistence type="predicted"/>
<organism evidence="3 6">
    <name type="scientific">Arctia plantaginis</name>
    <name type="common">Wood tiger moth</name>
    <name type="synonym">Phalaena plantaginis</name>
    <dbReference type="NCBI Taxonomy" id="874455"/>
    <lineage>
        <taxon>Eukaryota</taxon>
        <taxon>Metazoa</taxon>
        <taxon>Ecdysozoa</taxon>
        <taxon>Arthropoda</taxon>
        <taxon>Hexapoda</taxon>
        <taxon>Insecta</taxon>
        <taxon>Pterygota</taxon>
        <taxon>Neoptera</taxon>
        <taxon>Endopterygota</taxon>
        <taxon>Lepidoptera</taxon>
        <taxon>Glossata</taxon>
        <taxon>Ditrysia</taxon>
        <taxon>Noctuoidea</taxon>
        <taxon>Erebidae</taxon>
        <taxon>Arctiinae</taxon>
        <taxon>Arctia</taxon>
    </lineage>
</organism>
<evidence type="ECO:0000256" key="2">
    <source>
        <dbReference type="SAM" id="SignalP"/>
    </source>
</evidence>
<dbReference type="EMBL" id="CADEBC010000586">
    <property type="protein sequence ID" value="CAB3256553.1"/>
    <property type="molecule type" value="Genomic_DNA"/>
</dbReference>
<evidence type="ECO:0000313" key="5">
    <source>
        <dbReference type="Proteomes" id="UP000494106"/>
    </source>
</evidence>
<reference evidence="5 6" key="1">
    <citation type="submission" date="2020-04" db="EMBL/GenBank/DDBJ databases">
        <authorList>
            <person name="Wallbank WR R."/>
            <person name="Pardo Diaz C."/>
            <person name="Kozak K."/>
            <person name="Martin S."/>
            <person name="Jiggins C."/>
            <person name="Moest M."/>
            <person name="Warren A I."/>
            <person name="Byers J.R.P. K."/>
            <person name="Montejo-Kovacevich G."/>
            <person name="Yen C E."/>
        </authorList>
    </citation>
    <scope>NUCLEOTIDE SEQUENCE [LARGE SCALE GENOMIC DNA]</scope>
</reference>
<accession>A0A8S1A821</accession>
<comment type="caution">
    <text evidence="3">The sequence shown here is derived from an EMBL/GenBank/DDBJ whole genome shotgun (WGS) entry which is preliminary data.</text>
</comment>
<name>A0A8S1A821_ARCPL</name>
<sequence>MKVAPLILLFAVCYVEARKVYAPINKNANVDFINMESGGVRGKPAVFEPPKPAVPVAPVPTTKPPVAAPAAKPAVPPSVTPAPVGKPSATLPQNPRQPAQSPGQIKPIPVNPSPVANPATTPGPGSVKSLINYYDSQGKGSPIRPYSYSQAVKQG</sequence>
<keyword evidence="2" id="KW-0732">Signal</keyword>
<evidence type="ECO:0000313" key="4">
    <source>
        <dbReference type="EMBL" id="CAB3256553.1"/>
    </source>
</evidence>
<evidence type="ECO:0000313" key="6">
    <source>
        <dbReference type="Proteomes" id="UP000494256"/>
    </source>
</evidence>
<dbReference type="EMBL" id="CADEBD010000309">
    <property type="protein sequence ID" value="CAB3240817.1"/>
    <property type="molecule type" value="Genomic_DNA"/>
</dbReference>
<protein>
    <submittedName>
        <fullName evidence="3">Uncharacterized protein</fullName>
    </submittedName>
</protein>
<evidence type="ECO:0000313" key="3">
    <source>
        <dbReference type="EMBL" id="CAB3240817.1"/>
    </source>
</evidence>
<feature type="signal peptide" evidence="2">
    <location>
        <begin position="1"/>
        <end position="17"/>
    </location>
</feature>
<feature type="compositionally biased region" description="Polar residues" evidence="1">
    <location>
        <begin position="90"/>
        <end position="103"/>
    </location>
</feature>
<dbReference type="OrthoDB" id="7479164at2759"/>
<keyword evidence="5" id="KW-1185">Reference proteome</keyword>